<evidence type="ECO:0000313" key="4">
    <source>
        <dbReference type="Proteomes" id="UP000689195"/>
    </source>
</evidence>
<dbReference type="EMBL" id="CAJJDO010000011">
    <property type="protein sequence ID" value="CAD8142844.1"/>
    <property type="molecule type" value="Genomic_DNA"/>
</dbReference>
<evidence type="ECO:0000256" key="1">
    <source>
        <dbReference type="SAM" id="MobiDB-lite"/>
    </source>
</evidence>
<proteinExistence type="predicted"/>
<evidence type="ECO:0000259" key="2">
    <source>
        <dbReference type="PROSITE" id="PS50042"/>
    </source>
</evidence>
<dbReference type="Proteomes" id="UP000689195">
    <property type="component" value="Unassembled WGS sequence"/>
</dbReference>
<keyword evidence="4" id="KW-1185">Reference proteome</keyword>
<feature type="compositionally biased region" description="Basic residues" evidence="1">
    <location>
        <begin position="577"/>
        <end position="586"/>
    </location>
</feature>
<accession>A0A8S1SVX4</accession>
<feature type="region of interest" description="Disordered" evidence="1">
    <location>
        <begin position="561"/>
        <end position="586"/>
    </location>
</feature>
<dbReference type="PROSITE" id="PS50042">
    <property type="entry name" value="CNMP_BINDING_3"/>
    <property type="match status" value="1"/>
</dbReference>
<comment type="caution">
    <text evidence="3">The sequence shown here is derived from an EMBL/GenBank/DDBJ whole genome shotgun (WGS) entry which is preliminary data.</text>
</comment>
<reference evidence="3" key="1">
    <citation type="submission" date="2021-01" db="EMBL/GenBank/DDBJ databases">
        <authorList>
            <consortium name="Genoscope - CEA"/>
            <person name="William W."/>
        </authorList>
    </citation>
    <scope>NUCLEOTIDE SEQUENCE</scope>
</reference>
<organism evidence="3 4">
    <name type="scientific">Paramecium pentaurelia</name>
    <dbReference type="NCBI Taxonomy" id="43138"/>
    <lineage>
        <taxon>Eukaryota</taxon>
        <taxon>Sar</taxon>
        <taxon>Alveolata</taxon>
        <taxon>Ciliophora</taxon>
        <taxon>Intramacronucleata</taxon>
        <taxon>Oligohymenophorea</taxon>
        <taxon>Peniculida</taxon>
        <taxon>Parameciidae</taxon>
        <taxon>Paramecium</taxon>
    </lineage>
</organism>
<name>A0A8S1SVX4_9CILI</name>
<dbReference type="InterPro" id="IPR000595">
    <property type="entry name" value="cNMP-bd_dom"/>
</dbReference>
<gene>
    <name evidence="3" type="ORF">PPENT_87.1.T0110365</name>
</gene>
<sequence>MEQVIQNDNLDMLQQKLVSYPKTYEDLKIIASIIRGTQIFNKLNELYHQLLSSDGQIKLCNNVEIKSYSQNELISSNPILGVQLLLKGQVDVFQLDEGYIYKTEKQITSLFPLSYIEEEFHFDKQIYRSSQLKYKISVDDSLILQINKQECDDIYQFFGDLFLFKHKTLCKIIPGLGELNSKRILAALATQFESLTLPHLTPITEENVIGDYLYFLAQGDIQMIKKEEQVFNIEDSGIIGDELLIDPDSDQNQQICYEFTAKVKSAQVLLYRIKVKIFNRLFPNSIIRQIISLHKQKQLIRLLMGSKPFDQQQLCISPNNQQKKSQSTLILAKDSIKSYDKVDIQFQQYQVPKHSRVLKYNKNVLDQFGEEEKKSKKITINEFVQLTKQSKQPQIKILEKVENPYSFASNVNSEGFLKQYYSNLIRVGLVKPPLRIAPQNHEAIQRSRVNSAVKLVEKTHKQLKTRRSTSLIYGQKDPILQINSLNSNKDNKGNLNSQKKLDKTRTITSFFATPRTSQQLHQFHNPSQGYFQFIETPKCETPQSRSTMAKSSHVFRPYSGFMDHSSRLSQQSEMQKRLRKPNQHFF</sequence>
<dbReference type="OrthoDB" id="299540at2759"/>
<evidence type="ECO:0000313" key="3">
    <source>
        <dbReference type="EMBL" id="CAD8142844.1"/>
    </source>
</evidence>
<dbReference type="AlphaFoldDB" id="A0A8S1SVX4"/>
<feature type="domain" description="Cyclic nucleotide-binding" evidence="2">
    <location>
        <begin position="172"/>
        <end position="282"/>
    </location>
</feature>
<protein>
    <recommendedName>
        <fullName evidence="2">Cyclic nucleotide-binding domain-containing protein</fullName>
    </recommendedName>
</protein>